<dbReference type="SUPFAM" id="SSF52402">
    <property type="entry name" value="Adenine nucleotide alpha hydrolases-like"/>
    <property type="match status" value="2"/>
</dbReference>
<protein>
    <submittedName>
        <fullName evidence="3">Nucleotide-binding universal stress UspA family protein</fullName>
    </submittedName>
</protein>
<keyword evidence="4" id="KW-1185">Reference proteome</keyword>
<proteinExistence type="inferred from homology"/>
<dbReference type="CDD" id="cd00293">
    <property type="entry name" value="USP-like"/>
    <property type="match status" value="1"/>
</dbReference>
<dbReference type="InterPro" id="IPR006016">
    <property type="entry name" value="UspA"/>
</dbReference>
<dbReference type="RefSeq" id="WP_183627236.1">
    <property type="nucleotide sequence ID" value="NZ_JACIDX010000013.1"/>
</dbReference>
<accession>A0A7W6CKK1</accession>
<gene>
    <name evidence="3" type="ORF">GGR38_003307</name>
</gene>
<evidence type="ECO:0000256" key="1">
    <source>
        <dbReference type="ARBA" id="ARBA00008791"/>
    </source>
</evidence>
<name>A0A7W6CKK1_9SPHN</name>
<evidence type="ECO:0000313" key="4">
    <source>
        <dbReference type="Proteomes" id="UP000548867"/>
    </source>
</evidence>
<dbReference type="Pfam" id="PF00582">
    <property type="entry name" value="Usp"/>
    <property type="match status" value="1"/>
</dbReference>
<reference evidence="3 4" key="1">
    <citation type="submission" date="2020-08" db="EMBL/GenBank/DDBJ databases">
        <title>Genomic Encyclopedia of Type Strains, Phase IV (KMG-IV): sequencing the most valuable type-strain genomes for metagenomic binning, comparative biology and taxonomic classification.</title>
        <authorList>
            <person name="Goeker M."/>
        </authorList>
    </citation>
    <scope>NUCLEOTIDE SEQUENCE [LARGE SCALE GENOMIC DNA]</scope>
    <source>
        <strain evidence="3 4">DSM 27057</strain>
    </source>
</reference>
<comment type="similarity">
    <text evidence="1">Belongs to the universal stress protein A family.</text>
</comment>
<dbReference type="Proteomes" id="UP000548867">
    <property type="component" value="Unassembled WGS sequence"/>
</dbReference>
<dbReference type="PANTHER" id="PTHR46268:SF15">
    <property type="entry name" value="UNIVERSAL STRESS PROTEIN HP_0031"/>
    <property type="match status" value="1"/>
</dbReference>
<comment type="caution">
    <text evidence="3">The sequence shown here is derived from an EMBL/GenBank/DDBJ whole genome shotgun (WGS) entry which is preliminary data.</text>
</comment>
<feature type="domain" description="UspA" evidence="2">
    <location>
        <begin position="143"/>
        <end position="247"/>
    </location>
</feature>
<organism evidence="3 4">
    <name type="scientific">Novosphingobium sediminicola</name>
    <dbReference type="NCBI Taxonomy" id="563162"/>
    <lineage>
        <taxon>Bacteria</taxon>
        <taxon>Pseudomonadati</taxon>
        <taxon>Pseudomonadota</taxon>
        <taxon>Alphaproteobacteria</taxon>
        <taxon>Sphingomonadales</taxon>
        <taxon>Sphingomonadaceae</taxon>
        <taxon>Novosphingobium</taxon>
    </lineage>
</organism>
<dbReference type="AlphaFoldDB" id="A0A7W6CKK1"/>
<dbReference type="PANTHER" id="PTHR46268">
    <property type="entry name" value="STRESS RESPONSE PROTEIN NHAX"/>
    <property type="match status" value="1"/>
</dbReference>
<dbReference type="EMBL" id="JACIDX010000013">
    <property type="protein sequence ID" value="MBB3956344.1"/>
    <property type="molecule type" value="Genomic_DNA"/>
</dbReference>
<dbReference type="Gene3D" id="3.40.50.12370">
    <property type="match status" value="1"/>
</dbReference>
<evidence type="ECO:0000259" key="2">
    <source>
        <dbReference type="Pfam" id="PF00582"/>
    </source>
</evidence>
<sequence>MRSILVYADQTEETPARLETALSLARTTGGHVSVLIDTPVARFMAMDALGGGYLAADAVREAVKRDDEFAEELAQRLRGEDVPFDILRGEEEPVDAMTEASLLSDVIVLSRGCEFAGQLAVDGKAPILVVDQDRPLTTPVNCVAVAWDGSHEAAVALRGALPLLRLAESVHVLTVGDKAGVFPPLDAVQYLSRHGVKAEIDSLVRVGSIEETLAAAVARLQAELLVMGAFGHSRLREFLLGGVTRYFLDLKEGPSLLFAH</sequence>
<evidence type="ECO:0000313" key="3">
    <source>
        <dbReference type="EMBL" id="MBB3956344.1"/>
    </source>
</evidence>